<name>A0A1G7GWY5_9FLAO</name>
<sequence>MKNSKIYILVFTSFCIIIGFIYLKFDFPERTQKPKTGQELSKMYCASCHLYPEPKVLPQHIWKNTLLPEMKNRMGLGDQKSIVSKIGYDEYINLAEKGVYAISPMLSNEEWLLIEKFYIDNSPSTPSPQKTKAENHLQTSSVELLKNLDQKQGLTTYFGVHDHQLMTATVLGQLKVTDLATKKKHNIQLPSPVVQIKTNSVLCIGGNMNPTQKKLGSLHEFDADFKNQQLIIDKLHRPVDFEHVDLNNDSIKDYLIAEFGNYTGQITLVDGKSKERKIIATNPGARNFVLRDVNNDGQMDFYALTTQAKERISLFINDGNANFKETTILDFPPHHGSSFFLLADLNNDGKEELIMANGDNADYSIVKKSFHGIRIFENQKKTWKEVYFFPSYGATNLLEIDLNHDGLTDLVSSSFFVEPEFRKTEQVLYFINEGNFKFKIAHPELPEIRPMTMRLGNANQDNIKEIYLGNFEFQANPDPNYNFIEAVIITPEF</sequence>
<keyword evidence="2" id="KW-0472">Membrane</keyword>
<dbReference type="eggNOG" id="COG4636">
    <property type="taxonomic scope" value="Bacteria"/>
</dbReference>
<evidence type="ECO:0000313" key="4">
    <source>
        <dbReference type="Proteomes" id="UP000182114"/>
    </source>
</evidence>
<keyword evidence="1" id="KW-0732">Signal</keyword>
<protein>
    <submittedName>
        <fullName evidence="3">Repeat domain-containing protein</fullName>
    </submittedName>
</protein>
<dbReference type="InterPro" id="IPR013517">
    <property type="entry name" value="FG-GAP"/>
</dbReference>
<dbReference type="SUPFAM" id="SSF69318">
    <property type="entry name" value="Integrin alpha N-terminal domain"/>
    <property type="match status" value="1"/>
</dbReference>
<reference evidence="4" key="1">
    <citation type="submission" date="2016-10" db="EMBL/GenBank/DDBJ databases">
        <authorList>
            <person name="Varghese N."/>
            <person name="Submissions S."/>
        </authorList>
    </citation>
    <scope>NUCLEOTIDE SEQUENCE [LARGE SCALE GENOMIC DNA]</scope>
    <source>
        <strain evidence="4">DSM 24729</strain>
    </source>
</reference>
<keyword evidence="2" id="KW-0812">Transmembrane</keyword>
<dbReference type="PANTHER" id="PTHR46580:SF4">
    <property type="entry name" value="ATP_GTP-BINDING PROTEIN"/>
    <property type="match status" value="1"/>
</dbReference>
<feature type="transmembrane region" description="Helical" evidence="2">
    <location>
        <begin position="6"/>
        <end position="25"/>
    </location>
</feature>
<dbReference type="Gene3D" id="2.130.10.130">
    <property type="entry name" value="Integrin alpha, N-terminal"/>
    <property type="match status" value="1"/>
</dbReference>
<dbReference type="InterPro" id="IPR028994">
    <property type="entry name" value="Integrin_alpha_N"/>
</dbReference>
<keyword evidence="2" id="KW-1133">Transmembrane helix</keyword>
<organism evidence="3 4">
    <name type="scientific">Cellulophaga baltica</name>
    <dbReference type="NCBI Taxonomy" id="76594"/>
    <lineage>
        <taxon>Bacteria</taxon>
        <taxon>Pseudomonadati</taxon>
        <taxon>Bacteroidota</taxon>
        <taxon>Flavobacteriia</taxon>
        <taxon>Flavobacteriales</taxon>
        <taxon>Flavobacteriaceae</taxon>
        <taxon>Cellulophaga</taxon>
    </lineage>
</organism>
<dbReference type="Proteomes" id="UP000182114">
    <property type="component" value="Unassembled WGS sequence"/>
</dbReference>
<dbReference type="PANTHER" id="PTHR46580">
    <property type="entry name" value="SENSOR KINASE-RELATED"/>
    <property type="match status" value="1"/>
</dbReference>
<dbReference type="EMBL" id="FNBD01000005">
    <property type="protein sequence ID" value="SDE92657.1"/>
    <property type="molecule type" value="Genomic_DNA"/>
</dbReference>
<accession>A0A1G7GWY5</accession>
<dbReference type="AlphaFoldDB" id="A0A1G7GWY5"/>
<gene>
    <name evidence="3" type="ORF">SAMN04487992_105114</name>
</gene>
<evidence type="ECO:0000256" key="1">
    <source>
        <dbReference type="ARBA" id="ARBA00022729"/>
    </source>
</evidence>
<keyword evidence="4" id="KW-1185">Reference proteome</keyword>
<evidence type="ECO:0000313" key="3">
    <source>
        <dbReference type="EMBL" id="SDE92657.1"/>
    </source>
</evidence>
<proteinExistence type="predicted"/>
<evidence type="ECO:0000256" key="2">
    <source>
        <dbReference type="SAM" id="Phobius"/>
    </source>
</evidence>
<dbReference type="Pfam" id="PF13517">
    <property type="entry name" value="FG-GAP_3"/>
    <property type="match status" value="1"/>
</dbReference>